<feature type="transmembrane region" description="Helical" evidence="5">
    <location>
        <begin position="434"/>
        <end position="460"/>
    </location>
</feature>
<dbReference type="eggNOG" id="KOG0255">
    <property type="taxonomic scope" value="Eukaryota"/>
</dbReference>
<protein>
    <recommendedName>
        <fullName evidence="8">Major facilitator superfamily (MFS) profile domain-containing protein</fullName>
    </recommendedName>
</protein>
<dbReference type="SUPFAM" id="SSF103473">
    <property type="entry name" value="MFS general substrate transporter"/>
    <property type="match status" value="1"/>
</dbReference>
<keyword evidence="3 5" id="KW-1133">Transmembrane helix</keyword>
<evidence type="ECO:0000313" key="7">
    <source>
        <dbReference type="Proteomes" id="UP000001072"/>
    </source>
</evidence>
<feature type="transmembrane region" description="Helical" evidence="5">
    <location>
        <begin position="140"/>
        <end position="166"/>
    </location>
</feature>
<dbReference type="Gene3D" id="1.20.1250.20">
    <property type="entry name" value="MFS general substrate transporter like domains"/>
    <property type="match status" value="1"/>
</dbReference>
<dbReference type="AlphaFoldDB" id="F4S4Z8"/>
<feature type="transmembrane region" description="Helical" evidence="5">
    <location>
        <begin position="244"/>
        <end position="266"/>
    </location>
</feature>
<comment type="subcellular location">
    <subcellularLocation>
        <location evidence="1">Membrane</location>
        <topology evidence="1">Multi-pass membrane protein</topology>
    </subcellularLocation>
</comment>
<name>F4S4Z8_MELLP</name>
<feature type="transmembrane region" description="Helical" evidence="5">
    <location>
        <begin position="407"/>
        <end position="428"/>
    </location>
</feature>
<evidence type="ECO:0000256" key="3">
    <source>
        <dbReference type="ARBA" id="ARBA00022989"/>
    </source>
</evidence>
<dbReference type="OrthoDB" id="2533084at2759"/>
<sequence>MTTEIFPSPLSPTTLRRAETETTKVINLPKTISDLNIYYANSQGKVIIDPLEAEAELAQKLKLDKTGRIILWPQPSHSPDDPQNWSSHKKLVHLIILTMASFVPDFCSAIGIASLFSLAKEFDTTPGEINNLTSKIKETLICFISGSISWSIFLLGPGGILAVIFVKRYGRLPVLFWSQLIGLGFLIGCAAAPTLPIFAAMRCLNAFFSTAPQVMGLYVVNDLYPFHLQARMVPNYTMSIHRAIWVSGIQNSSMYVGIVVILIALFMEETIYDRFSEDQPVPGRSFKARFESLIGITGFRTAGDRDTWRQAITPMIQLLARPHLMGILIYLGAVFGFGIGINVTNVVFVLSPPPFGFGLTTIAASSLYATPVIAVFIGEIMGRYINDAIAKRLTHRNSGVFEPEMRLWTLYIGLPLYVGGLVLLGAAFQEKLSVAAIVFGWGLAEVATMVTTVACSALSYSTVNYTNNTFPFPGEISALLNQSRVLGGFAVPFFQVKWASSRGALETFGCEAAIDVELIWDKKDHYRYILVSCSGSSNKGATIKEFIASV</sequence>
<accession>F4S4Z8</accession>
<dbReference type="VEuPathDB" id="FungiDB:MELLADRAFT_93710"/>
<dbReference type="EMBL" id="GL883149">
    <property type="protein sequence ID" value="EGG00293.1"/>
    <property type="molecule type" value="Genomic_DNA"/>
</dbReference>
<keyword evidence="7" id="KW-1185">Reference proteome</keyword>
<dbReference type="GeneID" id="18936664"/>
<keyword evidence="4 5" id="KW-0472">Membrane</keyword>
<feature type="transmembrane region" description="Helical" evidence="5">
    <location>
        <begin position="327"/>
        <end position="350"/>
    </location>
</feature>
<feature type="transmembrane region" description="Helical" evidence="5">
    <location>
        <begin position="172"/>
        <end position="192"/>
    </location>
</feature>
<dbReference type="GO" id="GO:0022857">
    <property type="term" value="F:transmembrane transporter activity"/>
    <property type="evidence" value="ECO:0007669"/>
    <property type="project" value="TreeGrafter"/>
</dbReference>
<evidence type="ECO:0000313" key="6">
    <source>
        <dbReference type="EMBL" id="EGG00293.1"/>
    </source>
</evidence>
<evidence type="ECO:0000256" key="5">
    <source>
        <dbReference type="SAM" id="Phobius"/>
    </source>
</evidence>
<evidence type="ECO:0000256" key="1">
    <source>
        <dbReference type="ARBA" id="ARBA00004141"/>
    </source>
</evidence>
<reference evidence="7" key="1">
    <citation type="journal article" date="2011" name="Proc. Natl. Acad. Sci. U.S.A.">
        <title>Obligate biotrophy features unraveled by the genomic analysis of rust fungi.</title>
        <authorList>
            <person name="Duplessis S."/>
            <person name="Cuomo C.A."/>
            <person name="Lin Y.-C."/>
            <person name="Aerts A."/>
            <person name="Tisserant E."/>
            <person name="Veneault-Fourrey C."/>
            <person name="Joly D.L."/>
            <person name="Hacquard S."/>
            <person name="Amselem J."/>
            <person name="Cantarel B.L."/>
            <person name="Chiu R."/>
            <person name="Coutinho P.M."/>
            <person name="Feau N."/>
            <person name="Field M."/>
            <person name="Frey P."/>
            <person name="Gelhaye E."/>
            <person name="Goldberg J."/>
            <person name="Grabherr M.G."/>
            <person name="Kodira C.D."/>
            <person name="Kohler A."/>
            <person name="Kuees U."/>
            <person name="Lindquist E.A."/>
            <person name="Lucas S.M."/>
            <person name="Mago R."/>
            <person name="Mauceli E."/>
            <person name="Morin E."/>
            <person name="Murat C."/>
            <person name="Pangilinan J.L."/>
            <person name="Park R."/>
            <person name="Pearson M."/>
            <person name="Quesneville H."/>
            <person name="Rouhier N."/>
            <person name="Sakthikumar S."/>
            <person name="Salamov A.A."/>
            <person name="Schmutz J."/>
            <person name="Selles B."/>
            <person name="Shapiro H."/>
            <person name="Tanguay P."/>
            <person name="Tuskan G.A."/>
            <person name="Henrissat B."/>
            <person name="Van de Peer Y."/>
            <person name="Rouze P."/>
            <person name="Ellis J.G."/>
            <person name="Dodds P.N."/>
            <person name="Schein J.E."/>
            <person name="Zhong S."/>
            <person name="Hamelin R.C."/>
            <person name="Grigoriev I.V."/>
            <person name="Szabo L.J."/>
            <person name="Martin F."/>
        </authorList>
    </citation>
    <scope>NUCLEOTIDE SEQUENCE [LARGE SCALE GENOMIC DNA]</scope>
    <source>
        <strain evidence="7">98AG31 / pathotype 3-4-7</strain>
    </source>
</reference>
<dbReference type="KEGG" id="mlr:MELLADRAFT_93710"/>
<feature type="transmembrane region" description="Helical" evidence="5">
    <location>
        <begin position="91"/>
        <end position="119"/>
    </location>
</feature>
<keyword evidence="2 5" id="KW-0812">Transmembrane</keyword>
<dbReference type="RefSeq" id="XP_007416492.1">
    <property type="nucleotide sequence ID" value="XM_007416430.1"/>
</dbReference>
<dbReference type="InParanoid" id="F4S4Z8"/>
<feature type="transmembrane region" description="Helical" evidence="5">
    <location>
        <begin position="362"/>
        <end position="386"/>
    </location>
</feature>
<evidence type="ECO:0000256" key="2">
    <source>
        <dbReference type="ARBA" id="ARBA00022692"/>
    </source>
</evidence>
<gene>
    <name evidence="6" type="ORF">MELLADRAFT_93710</name>
</gene>
<feature type="transmembrane region" description="Helical" evidence="5">
    <location>
        <begin position="204"/>
        <end position="224"/>
    </location>
</feature>
<dbReference type="HOGENOM" id="CLU_008455_13_8_1"/>
<evidence type="ECO:0000256" key="4">
    <source>
        <dbReference type="ARBA" id="ARBA00023136"/>
    </source>
</evidence>
<proteinExistence type="predicted"/>
<dbReference type="GO" id="GO:0005886">
    <property type="term" value="C:plasma membrane"/>
    <property type="evidence" value="ECO:0007669"/>
    <property type="project" value="TreeGrafter"/>
</dbReference>
<dbReference type="PANTHER" id="PTHR23502:SF22">
    <property type="entry name" value="MAJOR FACILITATOR SUPERFAMILY (MFS) PROFILE DOMAIN-CONTAINING PROTEIN"/>
    <property type="match status" value="1"/>
</dbReference>
<dbReference type="Proteomes" id="UP000001072">
    <property type="component" value="Unassembled WGS sequence"/>
</dbReference>
<evidence type="ECO:0008006" key="8">
    <source>
        <dbReference type="Google" id="ProtNLM"/>
    </source>
</evidence>
<dbReference type="PANTHER" id="PTHR23502">
    <property type="entry name" value="MAJOR FACILITATOR SUPERFAMILY"/>
    <property type="match status" value="1"/>
</dbReference>
<organism evidence="7">
    <name type="scientific">Melampsora larici-populina (strain 98AG31 / pathotype 3-4-7)</name>
    <name type="common">Poplar leaf rust fungus</name>
    <dbReference type="NCBI Taxonomy" id="747676"/>
    <lineage>
        <taxon>Eukaryota</taxon>
        <taxon>Fungi</taxon>
        <taxon>Dikarya</taxon>
        <taxon>Basidiomycota</taxon>
        <taxon>Pucciniomycotina</taxon>
        <taxon>Pucciniomycetes</taxon>
        <taxon>Pucciniales</taxon>
        <taxon>Melampsoraceae</taxon>
        <taxon>Melampsora</taxon>
    </lineage>
</organism>
<dbReference type="InterPro" id="IPR036259">
    <property type="entry name" value="MFS_trans_sf"/>
</dbReference>